<dbReference type="RefSeq" id="WP_145243788.1">
    <property type="nucleotide sequence ID" value="NZ_CP036273.1"/>
</dbReference>
<dbReference type="EMBL" id="CP036273">
    <property type="protein sequence ID" value="QDU23555.1"/>
    <property type="molecule type" value="Genomic_DNA"/>
</dbReference>
<dbReference type="InterPro" id="IPR018391">
    <property type="entry name" value="PQQ_b-propeller_rpt"/>
</dbReference>
<dbReference type="EC" id="2.7.11.1" evidence="3"/>
<dbReference type="Pfam" id="PF13360">
    <property type="entry name" value="PQQ_2"/>
    <property type="match status" value="2"/>
</dbReference>
<dbReference type="OrthoDB" id="244732at2"/>
<proteinExistence type="predicted"/>
<sequence precursor="true">MRSYLIPLVGAAVAAGVVASAGPGQDRSPWPQFRGPDGQGHVAGAVPHEWSEGKNVAWKTPLAGKGWSSPVIAGGKVWVTTAVPAAGGGHSLRVVGLDLQSGAVRHDVEVFAVAELVPLHARNTPASPTPAVVGGRVIASFGSDGVGCVDAATGKVVWRTAAFKVNYETGPGSSPVPYKDRVILPCDGADAQFVVALDAATGAVAWKTDRPAAAKRAPNERRAFSTPLVITVGGRDQVVIPGAHCVYSYDPDTGAELWRVAYTGFSNVPRPVFAHGLVYVSSGYFSHELTAIRPDGRGDVTDTHVAWRYKKGVPNVPSPIVVVDRLVMVSDQGVATCLDARTGTPKWTERLPGSYTASPLARGDSVYAFADDGKAVIFRAADEYVELGRNQLAGRIHATPAGVGDSLIVRTDAALYRLIGAKSR</sequence>
<dbReference type="GO" id="GO:0004674">
    <property type="term" value="F:protein serine/threonine kinase activity"/>
    <property type="evidence" value="ECO:0007669"/>
    <property type="project" value="UniProtKB-EC"/>
</dbReference>
<dbReference type="SMART" id="SM00564">
    <property type="entry name" value="PQQ"/>
    <property type="match status" value="3"/>
</dbReference>
<gene>
    <name evidence="3" type="primary">afsK_4</name>
    <name evidence="3" type="ORF">ETAA1_55560</name>
</gene>
<dbReference type="Proteomes" id="UP000319576">
    <property type="component" value="Chromosome"/>
</dbReference>
<evidence type="ECO:0000313" key="4">
    <source>
        <dbReference type="Proteomes" id="UP000319576"/>
    </source>
</evidence>
<feature type="signal peptide" evidence="1">
    <location>
        <begin position="1"/>
        <end position="19"/>
    </location>
</feature>
<keyword evidence="3" id="KW-0808">Transferase</keyword>
<feature type="domain" description="Pyrrolo-quinoline quinone repeat" evidence="2">
    <location>
        <begin position="322"/>
        <end position="378"/>
    </location>
</feature>
<dbReference type="KEGG" id="uli:ETAA1_55560"/>
<feature type="chain" id="PRO_5022086609" evidence="1">
    <location>
        <begin position="20"/>
        <end position="424"/>
    </location>
</feature>
<dbReference type="Gene3D" id="2.40.10.480">
    <property type="match status" value="1"/>
</dbReference>
<dbReference type="AlphaFoldDB" id="A0A517Y1C2"/>
<dbReference type="InterPro" id="IPR002372">
    <property type="entry name" value="PQQ_rpt_dom"/>
</dbReference>
<feature type="domain" description="Pyrrolo-quinoline quinone repeat" evidence="2">
    <location>
        <begin position="125"/>
        <end position="283"/>
    </location>
</feature>
<dbReference type="InterPro" id="IPR015943">
    <property type="entry name" value="WD40/YVTN_repeat-like_dom_sf"/>
</dbReference>
<keyword evidence="4" id="KW-1185">Reference proteome</keyword>
<keyword evidence="3" id="KW-0418">Kinase</keyword>
<dbReference type="InterPro" id="IPR011047">
    <property type="entry name" value="Quinoprotein_ADH-like_sf"/>
</dbReference>
<dbReference type="PANTHER" id="PTHR34512:SF30">
    <property type="entry name" value="OUTER MEMBRANE PROTEIN ASSEMBLY FACTOR BAMB"/>
    <property type="match status" value="1"/>
</dbReference>
<keyword evidence="1" id="KW-0732">Signal</keyword>
<evidence type="ECO:0000313" key="3">
    <source>
        <dbReference type="EMBL" id="QDU23555.1"/>
    </source>
</evidence>
<evidence type="ECO:0000256" key="1">
    <source>
        <dbReference type="SAM" id="SignalP"/>
    </source>
</evidence>
<accession>A0A517Y1C2</accession>
<dbReference type="SUPFAM" id="SSF50998">
    <property type="entry name" value="Quinoprotein alcohol dehydrogenase-like"/>
    <property type="match status" value="1"/>
</dbReference>
<organism evidence="3 4">
    <name type="scientific">Urbifossiella limnaea</name>
    <dbReference type="NCBI Taxonomy" id="2528023"/>
    <lineage>
        <taxon>Bacteria</taxon>
        <taxon>Pseudomonadati</taxon>
        <taxon>Planctomycetota</taxon>
        <taxon>Planctomycetia</taxon>
        <taxon>Gemmatales</taxon>
        <taxon>Gemmataceae</taxon>
        <taxon>Urbifossiella</taxon>
    </lineage>
</organism>
<reference evidence="3 4" key="1">
    <citation type="submission" date="2019-02" db="EMBL/GenBank/DDBJ databases">
        <title>Deep-cultivation of Planctomycetes and their phenomic and genomic characterization uncovers novel biology.</title>
        <authorList>
            <person name="Wiegand S."/>
            <person name="Jogler M."/>
            <person name="Boedeker C."/>
            <person name="Pinto D."/>
            <person name="Vollmers J."/>
            <person name="Rivas-Marin E."/>
            <person name="Kohn T."/>
            <person name="Peeters S.H."/>
            <person name="Heuer A."/>
            <person name="Rast P."/>
            <person name="Oberbeckmann S."/>
            <person name="Bunk B."/>
            <person name="Jeske O."/>
            <person name="Meyerdierks A."/>
            <person name="Storesund J.E."/>
            <person name="Kallscheuer N."/>
            <person name="Luecker S."/>
            <person name="Lage O.M."/>
            <person name="Pohl T."/>
            <person name="Merkel B.J."/>
            <person name="Hornburger P."/>
            <person name="Mueller R.-W."/>
            <person name="Bruemmer F."/>
            <person name="Labrenz M."/>
            <person name="Spormann A.M."/>
            <person name="Op den Camp H."/>
            <person name="Overmann J."/>
            <person name="Amann R."/>
            <person name="Jetten M.S.M."/>
            <person name="Mascher T."/>
            <person name="Medema M.H."/>
            <person name="Devos D.P."/>
            <person name="Kaster A.-K."/>
            <person name="Ovreas L."/>
            <person name="Rohde M."/>
            <person name="Galperin M.Y."/>
            <person name="Jogler C."/>
        </authorList>
    </citation>
    <scope>NUCLEOTIDE SEQUENCE [LARGE SCALE GENOMIC DNA]</scope>
    <source>
        <strain evidence="3 4">ETA_A1</strain>
    </source>
</reference>
<name>A0A517Y1C2_9BACT</name>
<dbReference type="PANTHER" id="PTHR34512">
    <property type="entry name" value="CELL SURFACE PROTEIN"/>
    <property type="match status" value="1"/>
</dbReference>
<evidence type="ECO:0000259" key="2">
    <source>
        <dbReference type="Pfam" id="PF13360"/>
    </source>
</evidence>
<dbReference type="Gene3D" id="2.130.10.10">
    <property type="entry name" value="YVTN repeat-like/Quinoprotein amine dehydrogenase"/>
    <property type="match status" value="1"/>
</dbReference>
<protein>
    <submittedName>
        <fullName evidence="3">Serine/threonine-protein kinase AfsK</fullName>
        <ecNumber evidence="3">2.7.11.1</ecNumber>
    </submittedName>
</protein>